<feature type="transmembrane region" description="Helical" evidence="1">
    <location>
        <begin position="107"/>
        <end position="131"/>
    </location>
</feature>
<dbReference type="OrthoDB" id="5180668at2"/>
<organism evidence="2 3">
    <name type="scientific">Gordonia oryzae</name>
    <dbReference type="NCBI Taxonomy" id="2487349"/>
    <lineage>
        <taxon>Bacteria</taxon>
        <taxon>Bacillati</taxon>
        <taxon>Actinomycetota</taxon>
        <taxon>Actinomycetes</taxon>
        <taxon>Mycobacteriales</taxon>
        <taxon>Gordoniaceae</taxon>
        <taxon>Gordonia</taxon>
    </lineage>
</organism>
<sequence>MQAGQQQGVTIDAKFFPLMWLLFFIKPKIAVDGQERPGTWGRNEIPLPPGAHHVHVHVPYLLPPRIGPADLPVLVAPGQGVELEYRAPVWAYSRGSLGPAPQQYNGVGLAIAVSVIPIVLIVLIVILNVAIATS</sequence>
<proteinExistence type="predicted"/>
<dbReference type="AlphaFoldDB" id="A0A3N4GW38"/>
<gene>
    <name evidence="2" type="ORF">EF294_06075</name>
</gene>
<comment type="caution">
    <text evidence="2">The sequence shown here is derived from an EMBL/GenBank/DDBJ whole genome shotgun (WGS) entry which is preliminary data.</text>
</comment>
<keyword evidence="1" id="KW-1133">Transmembrane helix</keyword>
<name>A0A3N4GW38_9ACTN</name>
<reference evidence="2 3" key="1">
    <citation type="submission" date="2018-11" db="EMBL/GenBank/DDBJ databases">
        <title>Draft genome sequence of Gordonia sp. RS15-1S isolated from rice stems.</title>
        <authorList>
            <person name="Muangham S."/>
        </authorList>
    </citation>
    <scope>NUCLEOTIDE SEQUENCE [LARGE SCALE GENOMIC DNA]</scope>
    <source>
        <strain evidence="2 3">RS15-1S</strain>
    </source>
</reference>
<evidence type="ECO:0000313" key="2">
    <source>
        <dbReference type="EMBL" id="RPA64926.1"/>
    </source>
</evidence>
<dbReference type="Proteomes" id="UP000267536">
    <property type="component" value="Unassembled WGS sequence"/>
</dbReference>
<dbReference type="EMBL" id="RKMH01000004">
    <property type="protein sequence ID" value="RPA64926.1"/>
    <property type="molecule type" value="Genomic_DNA"/>
</dbReference>
<protein>
    <submittedName>
        <fullName evidence="2">Uncharacterized protein</fullName>
    </submittedName>
</protein>
<accession>A0A3N4GW38</accession>
<keyword evidence="1" id="KW-0812">Transmembrane</keyword>
<keyword evidence="1" id="KW-0472">Membrane</keyword>
<dbReference type="RefSeq" id="WP_123927527.1">
    <property type="nucleotide sequence ID" value="NZ_JBPSDP010000004.1"/>
</dbReference>
<evidence type="ECO:0000256" key="1">
    <source>
        <dbReference type="SAM" id="Phobius"/>
    </source>
</evidence>
<keyword evidence="3" id="KW-1185">Reference proteome</keyword>
<evidence type="ECO:0000313" key="3">
    <source>
        <dbReference type="Proteomes" id="UP000267536"/>
    </source>
</evidence>